<keyword evidence="4" id="KW-1185">Reference proteome</keyword>
<evidence type="ECO:0000313" key="3">
    <source>
        <dbReference type="EMBL" id="OWP61560.1"/>
    </source>
</evidence>
<accession>A0A246FG96</accession>
<dbReference type="RefSeq" id="WP_088465994.1">
    <property type="nucleotide sequence ID" value="NZ_NIRR01000055.1"/>
</dbReference>
<dbReference type="Gene3D" id="3.10.450.360">
    <property type="match status" value="1"/>
</dbReference>
<dbReference type="AlphaFoldDB" id="A0A246FG96"/>
<evidence type="ECO:0000256" key="1">
    <source>
        <dbReference type="SAM" id="SignalP"/>
    </source>
</evidence>
<evidence type="ECO:0000313" key="4">
    <source>
        <dbReference type="Proteomes" id="UP000197277"/>
    </source>
</evidence>
<keyword evidence="1" id="KW-0732">Signal</keyword>
<organism evidence="3 4">
    <name type="scientific">Hymenobacter amundsenii</name>
    <dbReference type="NCBI Taxonomy" id="2006685"/>
    <lineage>
        <taxon>Bacteria</taxon>
        <taxon>Pseudomonadati</taxon>
        <taxon>Bacteroidota</taxon>
        <taxon>Cytophagia</taxon>
        <taxon>Cytophagales</taxon>
        <taxon>Hymenobacteraceae</taxon>
        <taxon>Hymenobacter</taxon>
    </lineage>
</organism>
<dbReference type="Pfam" id="PF11396">
    <property type="entry name" value="PepSY_like"/>
    <property type="match status" value="1"/>
</dbReference>
<dbReference type="InterPro" id="IPR021533">
    <property type="entry name" value="PepSY-like"/>
</dbReference>
<gene>
    <name evidence="3" type="ORF">CDA63_18770</name>
</gene>
<feature type="signal peptide" evidence="1">
    <location>
        <begin position="1"/>
        <end position="20"/>
    </location>
</feature>
<dbReference type="EMBL" id="NIRR01000055">
    <property type="protein sequence ID" value="OWP61560.1"/>
    <property type="molecule type" value="Genomic_DNA"/>
</dbReference>
<evidence type="ECO:0000259" key="2">
    <source>
        <dbReference type="Pfam" id="PF11396"/>
    </source>
</evidence>
<feature type="chain" id="PRO_5012241661" description="Putative beta-lactamase-inhibitor-like PepSY-like domain-containing protein" evidence="1">
    <location>
        <begin position="21"/>
        <end position="145"/>
    </location>
</feature>
<dbReference type="OrthoDB" id="1121502at2"/>
<dbReference type="SUPFAM" id="SSF160574">
    <property type="entry name" value="BT0923-like"/>
    <property type="match status" value="1"/>
</dbReference>
<dbReference type="Proteomes" id="UP000197277">
    <property type="component" value="Unassembled WGS sequence"/>
</dbReference>
<comment type="caution">
    <text evidence="3">The sequence shown here is derived from an EMBL/GenBank/DDBJ whole genome shotgun (WGS) entry which is preliminary data.</text>
</comment>
<feature type="domain" description="Putative beta-lactamase-inhibitor-like PepSY-like" evidence="2">
    <location>
        <begin position="21"/>
        <end position="77"/>
    </location>
</feature>
<reference evidence="3 4" key="1">
    <citation type="submission" date="2017-06" db="EMBL/GenBank/DDBJ databases">
        <title>Hymenobacter amundsenii sp. nov. isolated from regoliths in Antarctica.</title>
        <authorList>
            <person name="Sedlacek I."/>
            <person name="Kralova S."/>
            <person name="Pantucek R."/>
            <person name="Svec P."/>
            <person name="Holochova P."/>
            <person name="Stankova E."/>
            <person name="Vrbovska V."/>
            <person name="Busse H.-J."/>
        </authorList>
    </citation>
    <scope>NUCLEOTIDE SEQUENCE [LARGE SCALE GENOMIC DNA]</scope>
    <source>
        <strain evidence="3 4">CCM 8682</strain>
    </source>
</reference>
<proteinExistence type="predicted"/>
<sequence length="145" mass="15599">MKRTIVLLGAALLLAGSASAQKLKAAQVPAAVVAGFNRQFPQAREVKWEKEDEQYEAGFEQGKQELSVLLDASGQLVETETGIKVEQLPAAVRATLARQYKGIKIKEAAKIVAAGTGAVTYEAEIAQSGKTVDVLFDAERREVKK</sequence>
<protein>
    <recommendedName>
        <fullName evidence="2">Putative beta-lactamase-inhibitor-like PepSY-like domain-containing protein</fullName>
    </recommendedName>
</protein>
<name>A0A246FG96_9BACT</name>